<dbReference type="Gene3D" id="2.120.10.70">
    <property type="entry name" value="Fucose-specific lectin"/>
    <property type="match status" value="1"/>
</dbReference>
<dbReference type="RefSeq" id="WP_073500800.1">
    <property type="nucleotide sequence ID" value="NZ_FRBI01000016.1"/>
</dbReference>
<dbReference type="Pfam" id="PF26607">
    <property type="entry name" value="DUF8189"/>
    <property type="match status" value="1"/>
</dbReference>
<evidence type="ECO:0000313" key="2">
    <source>
        <dbReference type="EMBL" id="SHM89567.1"/>
    </source>
</evidence>
<reference evidence="2 3" key="1">
    <citation type="submission" date="2016-11" db="EMBL/GenBank/DDBJ databases">
        <authorList>
            <person name="Jaros S."/>
            <person name="Januszkiewicz K."/>
            <person name="Wedrychowicz H."/>
        </authorList>
    </citation>
    <scope>NUCLEOTIDE SEQUENCE [LARGE SCALE GENOMIC DNA]</scope>
    <source>
        <strain evidence="2 3">CGMCC 4.2025</strain>
    </source>
</reference>
<proteinExistence type="predicted"/>
<protein>
    <recommendedName>
        <fullName evidence="1">PLL-like beta propeller domain-containing protein</fullName>
    </recommendedName>
</protein>
<sequence length="166" mass="17588">MIFTRGGDNKLYENAQSSPGGGYGGWVDHGGILYSDPIAILGCDGTIHVFTIGSDGALWHLPQLSPNGSWGSWQQVASGSDPLTHRPAAVLNANNQIEVFARSHATHTNHYKVVNGAWAPFRHYTGSLDISGPTAARNADGRPEIFYRGADNTVCHPPSSPLAAPG</sequence>
<accession>A0A1M7MFH4</accession>
<evidence type="ECO:0000313" key="3">
    <source>
        <dbReference type="Proteomes" id="UP000184111"/>
    </source>
</evidence>
<dbReference type="SUPFAM" id="SSF89372">
    <property type="entry name" value="Fucose-specific lectin"/>
    <property type="match status" value="1"/>
</dbReference>
<keyword evidence="3" id="KW-1185">Reference proteome</keyword>
<dbReference type="Proteomes" id="UP000184111">
    <property type="component" value="Unassembled WGS sequence"/>
</dbReference>
<dbReference type="OrthoDB" id="7671932at2"/>
<dbReference type="InterPro" id="IPR058502">
    <property type="entry name" value="PLL-like_beta-prop"/>
</dbReference>
<organism evidence="2 3">
    <name type="scientific">Actinacidiphila paucisporea</name>
    <dbReference type="NCBI Taxonomy" id="310782"/>
    <lineage>
        <taxon>Bacteria</taxon>
        <taxon>Bacillati</taxon>
        <taxon>Actinomycetota</taxon>
        <taxon>Actinomycetes</taxon>
        <taxon>Kitasatosporales</taxon>
        <taxon>Streptomycetaceae</taxon>
        <taxon>Actinacidiphila</taxon>
    </lineage>
</organism>
<gene>
    <name evidence="2" type="ORF">SAMN05216499_11620</name>
</gene>
<dbReference type="EMBL" id="FRBI01000016">
    <property type="protein sequence ID" value="SHM89567.1"/>
    <property type="molecule type" value="Genomic_DNA"/>
</dbReference>
<dbReference type="AlphaFoldDB" id="A0A1M7MFH4"/>
<evidence type="ECO:0000259" key="1">
    <source>
        <dbReference type="Pfam" id="PF26607"/>
    </source>
</evidence>
<feature type="domain" description="PLL-like beta propeller" evidence="1">
    <location>
        <begin position="3"/>
        <end position="155"/>
    </location>
</feature>
<dbReference type="STRING" id="310782.SAMN05216499_11620"/>
<name>A0A1M7MFH4_9ACTN</name>